<accession>A0ABM8PMF5</accession>
<dbReference type="Pfam" id="PF13563">
    <property type="entry name" value="2_5_RNA_ligase2"/>
    <property type="match status" value="1"/>
</dbReference>
<dbReference type="InterPro" id="IPR009097">
    <property type="entry name" value="Cyclic_Pdiesterase"/>
</dbReference>
<dbReference type="Gene3D" id="3.90.1140.10">
    <property type="entry name" value="Cyclic phosphodiesterase"/>
    <property type="match status" value="1"/>
</dbReference>
<reference evidence="1 2" key="1">
    <citation type="submission" date="2020-11" db="EMBL/GenBank/DDBJ databases">
        <authorList>
            <person name="Lassalle F."/>
        </authorList>
    </citation>
    <scope>NUCLEOTIDE SEQUENCE [LARGE SCALE GENOMIC DNA]</scope>
    <source>
        <strain evidence="1 2">JC140</strain>
    </source>
</reference>
<dbReference type="EMBL" id="CABFWF030000011">
    <property type="protein sequence ID" value="CAD7037872.1"/>
    <property type="molecule type" value="Genomic_DNA"/>
</dbReference>
<evidence type="ECO:0008006" key="3">
    <source>
        <dbReference type="Google" id="ProtNLM"/>
    </source>
</evidence>
<gene>
    <name evidence="1" type="ORF">REJC140_03715</name>
</gene>
<protein>
    <recommendedName>
        <fullName evidence="3">2'-5' RNA ligase family protein</fullName>
    </recommendedName>
</protein>
<comment type="caution">
    <text evidence="1">The sequence shown here is derived from an EMBL/GenBank/DDBJ whole genome shotgun (WGS) entry which is preliminary data.</text>
</comment>
<name>A0ABM8PMF5_9HYPH</name>
<organism evidence="1 2">
    <name type="scientific">Pseudorhizobium endolithicum</name>
    <dbReference type="NCBI Taxonomy" id="1191678"/>
    <lineage>
        <taxon>Bacteria</taxon>
        <taxon>Pseudomonadati</taxon>
        <taxon>Pseudomonadota</taxon>
        <taxon>Alphaproteobacteria</taxon>
        <taxon>Hyphomicrobiales</taxon>
        <taxon>Rhizobiaceae</taxon>
        <taxon>Rhizobium/Agrobacterium group</taxon>
        <taxon>Pseudorhizobium</taxon>
    </lineage>
</organism>
<evidence type="ECO:0000313" key="2">
    <source>
        <dbReference type="Proteomes" id="UP000606921"/>
    </source>
</evidence>
<dbReference type="Proteomes" id="UP000606921">
    <property type="component" value="Unassembled WGS sequence"/>
</dbReference>
<dbReference type="SUPFAM" id="SSF55144">
    <property type="entry name" value="LigT-like"/>
    <property type="match status" value="1"/>
</dbReference>
<sequence>MVHRLPGEYLERVAATLEEVAEKTGPISADVIGMRHLGAGVAFTIASLELQHVHAQLRSAFASWLGGQDMQKWQPHITIQNKVSRSEADALHRALTMEFKPCAISITGLDLWRYMQGPWQHEATMSFQR</sequence>
<proteinExistence type="predicted"/>
<evidence type="ECO:0000313" key="1">
    <source>
        <dbReference type="EMBL" id="CAD7037872.1"/>
    </source>
</evidence>
<keyword evidence="2" id="KW-1185">Reference proteome</keyword>